<protein>
    <submittedName>
        <fullName evidence="1">Uncharacterized protein</fullName>
    </submittedName>
</protein>
<reference evidence="1" key="1">
    <citation type="journal article" date="2014" name="Front. Microbiol.">
        <title>High frequency of phylogenetically diverse reductive dehalogenase-homologous genes in deep subseafloor sedimentary metagenomes.</title>
        <authorList>
            <person name="Kawai M."/>
            <person name="Futagami T."/>
            <person name="Toyoda A."/>
            <person name="Takaki Y."/>
            <person name="Nishi S."/>
            <person name="Hori S."/>
            <person name="Arai W."/>
            <person name="Tsubouchi T."/>
            <person name="Morono Y."/>
            <person name="Uchiyama I."/>
            <person name="Ito T."/>
            <person name="Fujiyama A."/>
            <person name="Inagaki F."/>
            <person name="Takami H."/>
        </authorList>
    </citation>
    <scope>NUCLEOTIDE SEQUENCE</scope>
    <source>
        <strain evidence="1">Expedition CK06-06</strain>
    </source>
</reference>
<evidence type="ECO:0000313" key="1">
    <source>
        <dbReference type="EMBL" id="GAG48013.1"/>
    </source>
</evidence>
<organism evidence="1">
    <name type="scientific">marine sediment metagenome</name>
    <dbReference type="NCBI Taxonomy" id="412755"/>
    <lineage>
        <taxon>unclassified sequences</taxon>
        <taxon>metagenomes</taxon>
        <taxon>ecological metagenomes</taxon>
    </lineage>
</organism>
<dbReference type="EMBL" id="BARS01050389">
    <property type="protein sequence ID" value="GAG48013.1"/>
    <property type="molecule type" value="Genomic_DNA"/>
</dbReference>
<sequence>MGWPSYGNAFAGDDVTSPFPPNPDEPVDLPIAPGTTWTDVAGNTWTAYGNLVMSDDSIQSVRQNLTAFLQSRHTKWNWYNAPPDNLKVPAVVCSPSDPYVLPFTQGSKGSVVWGLDYVIVASRAKPDQALRRLEFFMAEIYQTLLEYPSAQFLQFSQVGTTEIGGVEHMTALLEVAVYSKLLK</sequence>
<name>X0YHF0_9ZZZZ</name>
<accession>X0YHF0</accession>
<gene>
    <name evidence="1" type="ORF">S01H1_75232</name>
</gene>
<proteinExistence type="predicted"/>
<dbReference type="AlphaFoldDB" id="X0YHF0"/>
<comment type="caution">
    <text evidence="1">The sequence shown here is derived from an EMBL/GenBank/DDBJ whole genome shotgun (WGS) entry which is preliminary data.</text>
</comment>